<keyword evidence="3" id="KW-0418">Kinase</keyword>
<reference evidence="3 4" key="1">
    <citation type="submission" date="2019-09" db="EMBL/GenBank/DDBJ databases">
        <title>Sulfurimonas gotlandica sp. nov., a chemoautotrophic and psychrotolerant epsilonproteobacterium isolated from a pelagic redoxcline, and an emended description of the genus Sulfurimonas.</title>
        <authorList>
            <person name="Wang S."/>
            <person name="Jiang L."/>
            <person name="Shao S."/>
        </authorList>
    </citation>
    <scope>NUCLEOTIDE SEQUENCE [LARGE SCALE GENOMIC DNA]</scope>
    <source>
        <strain evidence="3 4">GYSZ_1</strain>
    </source>
</reference>
<dbReference type="Proteomes" id="UP000326944">
    <property type="component" value="Chromosome"/>
</dbReference>
<feature type="transmembrane region" description="Helical" evidence="2">
    <location>
        <begin position="170"/>
        <end position="187"/>
    </location>
</feature>
<dbReference type="RefSeq" id="WP_152306670.1">
    <property type="nucleotide sequence ID" value="NZ_CP043617.1"/>
</dbReference>
<dbReference type="AlphaFoldDB" id="A0A5P8NZF9"/>
<dbReference type="KEGG" id="sulg:FJR48_02925"/>
<keyword evidence="2" id="KW-0812">Transmembrane</keyword>
<organism evidence="3 4">
    <name type="scientific">Sulfurimonas lithotrophica</name>
    <dbReference type="NCBI Taxonomy" id="2590022"/>
    <lineage>
        <taxon>Bacteria</taxon>
        <taxon>Pseudomonadati</taxon>
        <taxon>Campylobacterota</taxon>
        <taxon>Epsilonproteobacteria</taxon>
        <taxon>Campylobacterales</taxon>
        <taxon>Sulfurimonadaceae</taxon>
        <taxon>Sulfurimonas</taxon>
    </lineage>
</organism>
<proteinExistence type="predicted"/>
<dbReference type="EMBL" id="CP043617">
    <property type="protein sequence ID" value="QFR48727.1"/>
    <property type="molecule type" value="Genomic_DNA"/>
</dbReference>
<evidence type="ECO:0000256" key="1">
    <source>
        <dbReference type="SAM" id="Coils"/>
    </source>
</evidence>
<keyword evidence="2" id="KW-0472">Membrane</keyword>
<keyword evidence="3" id="KW-0808">Transferase</keyword>
<dbReference type="OrthoDB" id="5334573at2"/>
<keyword evidence="1" id="KW-0175">Coiled coil</keyword>
<keyword evidence="2" id="KW-1133">Transmembrane helix</keyword>
<dbReference type="GO" id="GO:0016301">
    <property type="term" value="F:kinase activity"/>
    <property type="evidence" value="ECO:0007669"/>
    <property type="project" value="UniProtKB-KW"/>
</dbReference>
<accession>A0A5P8NZF9</accession>
<sequence length="321" mass="37529">MKKIKIVIALIFLLSILLAIIFSYINEQRSVSNNFLNVINQQKAFTQEIAKNIFYMYKNQNASDKQLDDSIKKFLSNMQNRDKNLKYIDSKEIREHSKEIAVLWNKFYLEVQNFRDLNKVTVAYSNLILEELVNKIYNLNLDLVVEFNTMIDIYHKELENNISTYRNIEYILFLVLVICLIYLVSQVKDLIKFFQKFTSASKRVISNASVIGIKKIEETKTVEDVASATYAFNTLVEKIDTSILNATNSIENTYANLHTLENDIENFIELISEMHDGEEIDKELTKKEDILIESLEELNVSAENLKNLKRDFLEFANQKRD</sequence>
<name>A0A5P8NZF9_9BACT</name>
<evidence type="ECO:0000313" key="3">
    <source>
        <dbReference type="EMBL" id="QFR48727.1"/>
    </source>
</evidence>
<keyword evidence="4" id="KW-1185">Reference proteome</keyword>
<evidence type="ECO:0000256" key="2">
    <source>
        <dbReference type="SAM" id="Phobius"/>
    </source>
</evidence>
<feature type="coiled-coil region" evidence="1">
    <location>
        <begin position="250"/>
        <end position="311"/>
    </location>
</feature>
<protein>
    <submittedName>
        <fullName evidence="3">Cell wall metabolism sensor histidine kinase WalK</fullName>
    </submittedName>
</protein>
<evidence type="ECO:0000313" key="4">
    <source>
        <dbReference type="Proteomes" id="UP000326944"/>
    </source>
</evidence>
<gene>
    <name evidence="3" type="ORF">FJR48_02925</name>
</gene>